<protein>
    <submittedName>
        <fullName evidence="2">Uncharacterized protein</fullName>
    </submittedName>
</protein>
<sequence length="121" mass="14302">MAPKFSGFSKKEKTGGSTSRQPRQFDATYFRGAKQKDRFRELEKRKIWSKKKFNINRKGYYREVHETLTSAIDDLYVVVHCMAKKKKSAGEASSFGNLNFQDWDLRQKVICNYNWYTLEVN</sequence>
<dbReference type="EMBL" id="JAMSHJ010000007">
    <property type="protein sequence ID" value="KAI5392223.1"/>
    <property type="molecule type" value="Genomic_DNA"/>
</dbReference>
<comment type="caution">
    <text evidence="2">The sequence shown here is derived from an EMBL/GenBank/DDBJ whole genome shotgun (WGS) entry which is preliminary data.</text>
</comment>
<evidence type="ECO:0000313" key="2">
    <source>
        <dbReference type="EMBL" id="KAI5392223.1"/>
    </source>
</evidence>
<evidence type="ECO:0000313" key="3">
    <source>
        <dbReference type="Proteomes" id="UP001058974"/>
    </source>
</evidence>
<reference evidence="2 3" key="1">
    <citation type="journal article" date="2022" name="Nat. Genet.">
        <title>Improved pea reference genome and pan-genome highlight genomic features and evolutionary characteristics.</title>
        <authorList>
            <person name="Yang T."/>
            <person name="Liu R."/>
            <person name="Luo Y."/>
            <person name="Hu S."/>
            <person name="Wang D."/>
            <person name="Wang C."/>
            <person name="Pandey M.K."/>
            <person name="Ge S."/>
            <person name="Xu Q."/>
            <person name="Li N."/>
            <person name="Li G."/>
            <person name="Huang Y."/>
            <person name="Saxena R.K."/>
            <person name="Ji Y."/>
            <person name="Li M."/>
            <person name="Yan X."/>
            <person name="He Y."/>
            <person name="Liu Y."/>
            <person name="Wang X."/>
            <person name="Xiang C."/>
            <person name="Varshney R.K."/>
            <person name="Ding H."/>
            <person name="Gao S."/>
            <person name="Zong X."/>
        </authorList>
    </citation>
    <scope>NUCLEOTIDE SEQUENCE [LARGE SCALE GENOMIC DNA]</scope>
    <source>
        <strain evidence="2 3">cv. Zhongwan 6</strain>
    </source>
</reference>
<accession>A0A9D4VZD9</accession>
<organism evidence="2 3">
    <name type="scientific">Pisum sativum</name>
    <name type="common">Garden pea</name>
    <name type="synonym">Lathyrus oleraceus</name>
    <dbReference type="NCBI Taxonomy" id="3888"/>
    <lineage>
        <taxon>Eukaryota</taxon>
        <taxon>Viridiplantae</taxon>
        <taxon>Streptophyta</taxon>
        <taxon>Embryophyta</taxon>
        <taxon>Tracheophyta</taxon>
        <taxon>Spermatophyta</taxon>
        <taxon>Magnoliopsida</taxon>
        <taxon>eudicotyledons</taxon>
        <taxon>Gunneridae</taxon>
        <taxon>Pentapetalae</taxon>
        <taxon>rosids</taxon>
        <taxon>fabids</taxon>
        <taxon>Fabales</taxon>
        <taxon>Fabaceae</taxon>
        <taxon>Papilionoideae</taxon>
        <taxon>50 kb inversion clade</taxon>
        <taxon>NPAAA clade</taxon>
        <taxon>Hologalegina</taxon>
        <taxon>IRL clade</taxon>
        <taxon>Fabeae</taxon>
        <taxon>Lathyrus</taxon>
    </lineage>
</organism>
<evidence type="ECO:0000256" key="1">
    <source>
        <dbReference type="SAM" id="MobiDB-lite"/>
    </source>
</evidence>
<dbReference type="Proteomes" id="UP001058974">
    <property type="component" value="Chromosome 7"/>
</dbReference>
<gene>
    <name evidence="2" type="ORF">KIW84_076853</name>
</gene>
<keyword evidence="3" id="KW-1185">Reference proteome</keyword>
<proteinExistence type="predicted"/>
<dbReference type="AlphaFoldDB" id="A0A9D4VZD9"/>
<feature type="region of interest" description="Disordered" evidence="1">
    <location>
        <begin position="1"/>
        <end position="25"/>
    </location>
</feature>
<name>A0A9D4VZD9_PEA</name>
<dbReference type="Gramene" id="Psat07G0685300-T1">
    <property type="protein sequence ID" value="KAI5392223.1"/>
    <property type="gene ID" value="KIW84_076853"/>
</dbReference>